<accession>A0A9W7EJ99</accession>
<dbReference type="EMBL" id="BRXY01000253">
    <property type="protein sequence ID" value="GMH81018.1"/>
    <property type="molecule type" value="Genomic_DNA"/>
</dbReference>
<protein>
    <recommendedName>
        <fullName evidence="4">DUF2997 domain-containing protein</fullName>
    </recommendedName>
</protein>
<evidence type="ECO:0000313" key="2">
    <source>
        <dbReference type="EMBL" id="GMH81018.1"/>
    </source>
</evidence>
<dbReference type="Proteomes" id="UP001165085">
    <property type="component" value="Unassembled WGS sequence"/>
</dbReference>
<feature type="compositionally biased region" description="Polar residues" evidence="1">
    <location>
        <begin position="1"/>
        <end position="18"/>
    </location>
</feature>
<evidence type="ECO:0008006" key="4">
    <source>
        <dbReference type="Google" id="ProtNLM"/>
    </source>
</evidence>
<comment type="caution">
    <text evidence="2">The sequence shown here is derived from an EMBL/GenBank/DDBJ whole genome shotgun (WGS) entry which is preliminary data.</text>
</comment>
<dbReference type="AlphaFoldDB" id="A0A9W7EJ99"/>
<proteinExistence type="predicted"/>
<gene>
    <name evidence="2" type="ORF">TrST_g11855</name>
</gene>
<feature type="region of interest" description="Disordered" evidence="1">
    <location>
        <begin position="1"/>
        <end position="27"/>
    </location>
</feature>
<dbReference type="OrthoDB" id="41685at2759"/>
<keyword evidence="3" id="KW-1185">Reference proteome</keyword>
<name>A0A9W7EJ99_9STRA</name>
<sequence length="91" mass="9997">MLGNSHSTRLYNDWTSNDSSSGSGSMERLEFTISPSGLVTEKVTGVTGPSCKIVTEEINKMLGEVLEVEETSEMYEETVTETNVVEDKGTW</sequence>
<evidence type="ECO:0000313" key="3">
    <source>
        <dbReference type="Proteomes" id="UP001165085"/>
    </source>
</evidence>
<dbReference type="InterPro" id="IPR021375">
    <property type="entry name" value="DUF2997"/>
</dbReference>
<reference evidence="3" key="1">
    <citation type="journal article" date="2023" name="Commun. Biol.">
        <title>Genome analysis of Parmales, the sister group of diatoms, reveals the evolutionary specialization of diatoms from phago-mixotrophs to photoautotrophs.</title>
        <authorList>
            <person name="Ban H."/>
            <person name="Sato S."/>
            <person name="Yoshikawa S."/>
            <person name="Yamada K."/>
            <person name="Nakamura Y."/>
            <person name="Ichinomiya M."/>
            <person name="Sato N."/>
            <person name="Blanc-Mathieu R."/>
            <person name="Endo H."/>
            <person name="Kuwata A."/>
            <person name="Ogata H."/>
        </authorList>
    </citation>
    <scope>NUCLEOTIDE SEQUENCE [LARGE SCALE GENOMIC DNA]</scope>
    <source>
        <strain evidence="3">NIES 3701</strain>
    </source>
</reference>
<evidence type="ECO:0000256" key="1">
    <source>
        <dbReference type="SAM" id="MobiDB-lite"/>
    </source>
</evidence>
<feature type="region of interest" description="Disordered" evidence="1">
    <location>
        <begin position="72"/>
        <end position="91"/>
    </location>
</feature>
<dbReference type="Pfam" id="PF11211">
    <property type="entry name" value="DUF2997"/>
    <property type="match status" value="1"/>
</dbReference>
<organism evidence="2 3">
    <name type="scientific">Triparma strigata</name>
    <dbReference type="NCBI Taxonomy" id="1606541"/>
    <lineage>
        <taxon>Eukaryota</taxon>
        <taxon>Sar</taxon>
        <taxon>Stramenopiles</taxon>
        <taxon>Ochrophyta</taxon>
        <taxon>Bolidophyceae</taxon>
        <taxon>Parmales</taxon>
        <taxon>Triparmaceae</taxon>
        <taxon>Triparma</taxon>
    </lineage>
</organism>